<dbReference type="RefSeq" id="WP_145984671.1">
    <property type="nucleotide sequence ID" value="NZ_AP014704.1"/>
</dbReference>
<dbReference type="EMBL" id="AP014704">
    <property type="protein sequence ID" value="BAQ46709.1"/>
    <property type="molecule type" value="Genomic_DNA"/>
</dbReference>
<sequence>MEFDRELEAIRRRLDGRTDDLTPAEAERLADLWLSWALEEDEEKRREGLSSRDLARKIEAAEIINEGGGDALARGDSHLLAFEMEEVLRSQGLSVQPGSEAWKRLGFAMLKAHKRWAKALVERNAGEVVDTPAPPKAASSPSSSTVEELITGIGIARKRSVKLPFTHIHCQALSVAGSASSVFG</sequence>
<proteinExistence type="predicted"/>
<dbReference type="Proteomes" id="UP000061432">
    <property type="component" value="Chromosome"/>
</dbReference>
<reference evidence="1 2" key="1">
    <citation type="journal article" date="2015" name="Genome Announc.">
        <title>Complete Genome Sequence of Methylobacterium aquaticum Strain 22A, Isolated from Racomitrium japonicum Moss.</title>
        <authorList>
            <person name="Tani A."/>
            <person name="Ogura Y."/>
            <person name="Hayashi T."/>
            <person name="Kimbara K."/>
        </authorList>
    </citation>
    <scope>NUCLEOTIDE SEQUENCE [LARGE SCALE GENOMIC DNA]</scope>
    <source>
        <strain evidence="1 2">MA-22A</strain>
    </source>
</reference>
<evidence type="ECO:0000313" key="2">
    <source>
        <dbReference type="Proteomes" id="UP000061432"/>
    </source>
</evidence>
<gene>
    <name evidence="1" type="ORF">Maq22A_c18050</name>
</gene>
<dbReference type="STRING" id="270351.Maq22A_c18050"/>
<dbReference type="KEGG" id="maqu:Maq22A_c18050"/>
<organism evidence="1 2">
    <name type="scientific">Methylobacterium aquaticum</name>
    <dbReference type="NCBI Taxonomy" id="270351"/>
    <lineage>
        <taxon>Bacteria</taxon>
        <taxon>Pseudomonadati</taxon>
        <taxon>Pseudomonadota</taxon>
        <taxon>Alphaproteobacteria</taxon>
        <taxon>Hyphomicrobiales</taxon>
        <taxon>Methylobacteriaceae</taxon>
        <taxon>Methylobacterium</taxon>
    </lineage>
</organism>
<name>A0A0C6FN81_9HYPH</name>
<dbReference type="AlphaFoldDB" id="A0A0C6FN81"/>
<evidence type="ECO:0000313" key="1">
    <source>
        <dbReference type="EMBL" id="BAQ46709.1"/>
    </source>
</evidence>
<dbReference type="PATRIC" id="fig|270351.10.peg.3486"/>
<accession>A0A0C6FN81</accession>
<reference evidence="2" key="2">
    <citation type="submission" date="2015-01" db="EMBL/GenBank/DDBJ databases">
        <title>Complete genome sequence of Methylobacterium aquaticum strain 22A.</title>
        <authorList>
            <person name="Tani A."/>
            <person name="Ogura Y."/>
            <person name="Hayashi T."/>
        </authorList>
    </citation>
    <scope>NUCLEOTIDE SEQUENCE [LARGE SCALE GENOMIC DNA]</scope>
    <source>
        <strain evidence="2">MA-22A</strain>
    </source>
</reference>
<protein>
    <submittedName>
        <fullName evidence="1">Integrase family protein</fullName>
    </submittedName>
</protein>